<evidence type="ECO:0000256" key="2">
    <source>
        <dbReference type="ARBA" id="ARBA00004370"/>
    </source>
</evidence>
<feature type="region of interest" description="Disordered" evidence="6">
    <location>
        <begin position="1"/>
        <end position="28"/>
    </location>
</feature>
<keyword evidence="4" id="KW-0496">Mitochondrion</keyword>
<reference evidence="7" key="2">
    <citation type="submission" date="2025-08" db="UniProtKB">
        <authorList>
            <consortium name="Ensembl"/>
        </authorList>
    </citation>
    <scope>IDENTIFICATION</scope>
</reference>
<keyword evidence="5" id="KW-0472">Membrane</keyword>
<sequence length="81" mass="9490">MPRNTGHSRLSRPEENTTDQNQPEEIQPVTMQLRQIGDSVHRRMIQEHLPQEAADALGPFVELMFLRGQALLRFFWNNHLL</sequence>
<proteinExistence type="predicted"/>
<dbReference type="InterPro" id="IPR020728">
    <property type="entry name" value="Bcl2_BH3_motif_CS"/>
</dbReference>
<dbReference type="Proteomes" id="UP000694547">
    <property type="component" value="Chromosome 21"/>
</dbReference>
<keyword evidence="3" id="KW-0053">Apoptosis</keyword>
<evidence type="ECO:0000256" key="6">
    <source>
        <dbReference type="SAM" id="MobiDB-lite"/>
    </source>
</evidence>
<evidence type="ECO:0000256" key="1">
    <source>
        <dbReference type="ARBA" id="ARBA00004173"/>
    </source>
</evidence>
<dbReference type="PROSITE" id="PS01259">
    <property type="entry name" value="BH3"/>
    <property type="match status" value="1"/>
</dbReference>
<dbReference type="GO" id="GO:0005777">
    <property type="term" value="C:peroxisome"/>
    <property type="evidence" value="ECO:0007669"/>
    <property type="project" value="TreeGrafter"/>
</dbReference>
<evidence type="ECO:0000256" key="3">
    <source>
        <dbReference type="ARBA" id="ARBA00022703"/>
    </source>
</evidence>
<evidence type="ECO:0000256" key="5">
    <source>
        <dbReference type="ARBA" id="ARBA00023136"/>
    </source>
</evidence>
<organism evidence="7 8">
    <name type="scientific">Peromyscus maniculatus bairdii</name>
    <name type="common">Prairie deer mouse</name>
    <dbReference type="NCBI Taxonomy" id="230844"/>
    <lineage>
        <taxon>Eukaryota</taxon>
        <taxon>Metazoa</taxon>
        <taxon>Chordata</taxon>
        <taxon>Craniata</taxon>
        <taxon>Vertebrata</taxon>
        <taxon>Euteleostomi</taxon>
        <taxon>Mammalia</taxon>
        <taxon>Eutheria</taxon>
        <taxon>Euarchontoglires</taxon>
        <taxon>Glires</taxon>
        <taxon>Rodentia</taxon>
        <taxon>Myomorpha</taxon>
        <taxon>Muroidea</taxon>
        <taxon>Cricetidae</taxon>
        <taxon>Neotominae</taxon>
        <taxon>Peromyscus</taxon>
    </lineage>
</organism>
<reference evidence="7" key="3">
    <citation type="submission" date="2025-09" db="UniProtKB">
        <authorList>
            <consortium name="Ensembl"/>
        </authorList>
    </citation>
    <scope>IDENTIFICATION</scope>
</reference>
<dbReference type="PANTHER" id="PTHR40381:SF1">
    <property type="entry name" value="PEROXISOMAL TESTIS-SPECIFIC PROTEIN 1"/>
    <property type="match status" value="1"/>
</dbReference>
<keyword evidence="8" id="KW-1185">Reference proteome</keyword>
<evidence type="ECO:0000313" key="8">
    <source>
        <dbReference type="Proteomes" id="UP000694547"/>
    </source>
</evidence>
<evidence type="ECO:0000313" key="7">
    <source>
        <dbReference type="Ensembl" id="ENSPEMP00000018103.2"/>
    </source>
</evidence>
<dbReference type="GeneTree" id="ENSGT00390000012893"/>
<name>A0A6J0DML6_PERMB</name>
<dbReference type="PANTHER" id="PTHR40381">
    <property type="entry name" value="PEROXISOMAL TESTIS-SPECIFIC PROTEIN 1"/>
    <property type="match status" value="1"/>
</dbReference>
<evidence type="ECO:0000256" key="4">
    <source>
        <dbReference type="ARBA" id="ARBA00023128"/>
    </source>
</evidence>
<dbReference type="Pfam" id="PF15214">
    <property type="entry name" value="PXT1"/>
    <property type="match status" value="1"/>
</dbReference>
<dbReference type="AlphaFoldDB" id="A0A6J0DML6"/>
<dbReference type="GO" id="GO:0043065">
    <property type="term" value="P:positive regulation of apoptotic process"/>
    <property type="evidence" value="ECO:0007669"/>
    <property type="project" value="TreeGrafter"/>
</dbReference>
<dbReference type="GO" id="GO:0005739">
    <property type="term" value="C:mitochondrion"/>
    <property type="evidence" value="ECO:0007669"/>
    <property type="project" value="UniProtKB-SubCell"/>
</dbReference>
<dbReference type="InterPro" id="IPR029186">
    <property type="entry name" value="PXT1"/>
</dbReference>
<dbReference type="GO" id="GO:0006915">
    <property type="term" value="P:apoptotic process"/>
    <property type="evidence" value="ECO:0007669"/>
    <property type="project" value="UniProtKB-KW"/>
</dbReference>
<dbReference type="GO" id="GO:0005634">
    <property type="term" value="C:nucleus"/>
    <property type="evidence" value="ECO:0007669"/>
    <property type="project" value="TreeGrafter"/>
</dbReference>
<dbReference type="Ensembl" id="ENSPEMT00000022429.2">
    <property type="protein sequence ID" value="ENSPEMP00000018103.2"/>
    <property type="gene ID" value="ENSPEMG00000016811.2"/>
</dbReference>
<accession>A0A6J0DML6</accession>
<comment type="subcellular location">
    <subcellularLocation>
        <location evidence="2">Membrane</location>
    </subcellularLocation>
    <subcellularLocation>
        <location evidence="1">Mitochondrion</location>
    </subcellularLocation>
</comment>
<dbReference type="GO" id="GO:0016020">
    <property type="term" value="C:membrane"/>
    <property type="evidence" value="ECO:0007669"/>
    <property type="project" value="UniProtKB-SubCell"/>
</dbReference>
<protein>
    <submittedName>
        <fullName evidence="7">Peroxisomal, testis specific 1</fullName>
    </submittedName>
</protein>
<feature type="compositionally biased region" description="Polar residues" evidence="6">
    <location>
        <begin position="18"/>
        <end position="28"/>
    </location>
</feature>
<reference evidence="7 8" key="1">
    <citation type="submission" date="2018-10" db="EMBL/GenBank/DDBJ databases">
        <title>Improved assembly of the deer mouse Peromyscus maniculatus genome.</title>
        <authorList>
            <person name="Lassance J.-M."/>
            <person name="Hoekstra H.E."/>
        </authorList>
    </citation>
    <scope>NUCLEOTIDE SEQUENCE [LARGE SCALE GENOMIC DNA]</scope>
</reference>